<dbReference type="PRINTS" id="PR00465">
    <property type="entry name" value="EP450IV"/>
</dbReference>
<keyword evidence="4 9" id="KW-0349">Heme</keyword>
<dbReference type="FunFam" id="1.10.630.10:FF:000050">
    <property type="entry name" value="Cytochrome P450 monooxygenase"/>
    <property type="match status" value="1"/>
</dbReference>
<dbReference type="SUPFAM" id="SSF48264">
    <property type="entry name" value="Cytochrome P450"/>
    <property type="match status" value="1"/>
</dbReference>
<evidence type="ECO:0000256" key="1">
    <source>
        <dbReference type="ARBA" id="ARBA00001971"/>
    </source>
</evidence>
<dbReference type="EMBL" id="BLKC01000122">
    <property type="protein sequence ID" value="GFF55237.1"/>
    <property type="molecule type" value="Genomic_DNA"/>
</dbReference>
<dbReference type="InterPro" id="IPR001128">
    <property type="entry name" value="Cyt_P450"/>
</dbReference>
<dbReference type="GO" id="GO:0005506">
    <property type="term" value="F:iron ion binding"/>
    <property type="evidence" value="ECO:0007669"/>
    <property type="project" value="InterPro"/>
</dbReference>
<feature type="domain" description="Metallo-beta-lactamase" evidence="10">
    <location>
        <begin position="553"/>
        <end position="783"/>
    </location>
</feature>
<evidence type="ECO:0000313" key="12">
    <source>
        <dbReference type="Proteomes" id="UP000465221"/>
    </source>
</evidence>
<dbReference type="CDD" id="cd11060">
    <property type="entry name" value="CYP57A1-like"/>
    <property type="match status" value="1"/>
</dbReference>
<dbReference type="PRINTS" id="PR00385">
    <property type="entry name" value="P450"/>
</dbReference>
<keyword evidence="6" id="KW-0560">Oxidoreductase</keyword>
<dbReference type="InterPro" id="IPR036396">
    <property type="entry name" value="Cyt_P450_sf"/>
</dbReference>
<protein>
    <submittedName>
        <fullName evidence="11">Pisatin demethylase</fullName>
    </submittedName>
</protein>
<evidence type="ECO:0000256" key="7">
    <source>
        <dbReference type="ARBA" id="ARBA00023004"/>
    </source>
</evidence>
<gene>
    <name evidence="11" type="ORF">IFM46972_10217</name>
</gene>
<comment type="caution">
    <text evidence="11">The sequence shown here is derived from an EMBL/GenBank/DDBJ whole genome shotgun (WGS) entry which is preliminary data.</text>
</comment>
<keyword evidence="11" id="KW-0489">Methyltransferase</keyword>
<name>A0A8H3XPH0_9EURO</name>
<evidence type="ECO:0000256" key="2">
    <source>
        <dbReference type="ARBA" id="ARBA00005179"/>
    </source>
</evidence>
<dbReference type="CDD" id="cd07730">
    <property type="entry name" value="metallo-hydrolase-like_MBL-fold"/>
    <property type="match status" value="1"/>
</dbReference>
<dbReference type="InterPro" id="IPR036866">
    <property type="entry name" value="RibonucZ/Hydroxyglut_hydro"/>
</dbReference>
<keyword evidence="5 9" id="KW-0479">Metal-binding</keyword>
<dbReference type="InterPro" id="IPR001279">
    <property type="entry name" value="Metallo-B-lactamas"/>
</dbReference>
<proteinExistence type="inferred from homology"/>
<keyword evidence="11" id="KW-0808">Transferase</keyword>
<dbReference type="InterPro" id="IPR017972">
    <property type="entry name" value="Cyt_P450_CS"/>
</dbReference>
<comment type="pathway">
    <text evidence="2">Secondary metabolite biosynthesis.</text>
</comment>
<dbReference type="PANTHER" id="PTHR24305">
    <property type="entry name" value="CYTOCHROME P450"/>
    <property type="match status" value="1"/>
</dbReference>
<dbReference type="Gene3D" id="3.60.15.10">
    <property type="entry name" value="Ribonuclease Z/Hydroxyacylglutathione hydrolase-like"/>
    <property type="match status" value="1"/>
</dbReference>
<keyword evidence="8" id="KW-0503">Monooxygenase</keyword>
<dbReference type="GO" id="GO:0004497">
    <property type="term" value="F:monooxygenase activity"/>
    <property type="evidence" value="ECO:0007669"/>
    <property type="project" value="UniProtKB-KW"/>
</dbReference>
<evidence type="ECO:0000256" key="8">
    <source>
        <dbReference type="ARBA" id="ARBA00023033"/>
    </source>
</evidence>
<comment type="similarity">
    <text evidence="3">Belongs to the cytochrome P450 family.</text>
</comment>
<evidence type="ECO:0000256" key="5">
    <source>
        <dbReference type="ARBA" id="ARBA00022723"/>
    </source>
</evidence>
<evidence type="ECO:0000256" key="9">
    <source>
        <dbReference type="PIRSR" id="PIRSR602403-1"/>
    </source>
</evidence>
<dbReference type="GO" id="GO:0008168">
    <property type="term" value="F:methyltransferase activity"/>
    <property type="evidence" value="ECO:0007669"/>
    <property type="project" value="UniProtKB-KW"/>
</dbReference>
<dbReference type="PROSITE" id="PS00086">
    <property type="entry name" value="CYTOCHROME_P450"/>
    <property type="match status" value="1"/>
</dbReference>
<dbReference type="GO" id="GO:0032259">
    <property type="term" value="P:methylation"/>
    <property type="evidence" value="ECO:0007669"/>
    <property type="project" value="UniProtKB-KW"/>
</dbReference>
<dbReference type="InterPro" id="IPR050121">
    <property type="entry name" value="Cytochrome_P450_monoxygenase"/>
</dbReference>
<dbReference type="GO" id="GO:0020037">
    <property type="term" value="F:heme binding"/>
    <property type="evidence" value="ECO:0007669"/>
    <property type="project" value="InterPro"/>
</dbReference>
<reference evidence="11 12" key="1">
    <citation type="submission" date="2020-01" db="EMBL/GenBank/DDBJ databases">
        <title>Draft genome sequence of Aspergillus udagawae IFM 46972.</title>
        <authorList>
            <person name="Takahashi H."/>
            <person name="Yaguchi T."/>
        </authorList>
    </citation>
    <scope>NUCLEOTIDE SEQUENCE [LARGE SCALE GENOMIC DNA]</scope>
    <source>
        <strain evidence="11 12">IFM 46972</strain>
    </source>
</reference>
<evidence type="ECO:0000256" key="3">
    <source>
        <dbReference type="ARBA" id="ARBA00010617"/>
    </source>
</evidence>
<dbReference type="GO" id="GO:0016705">
    <property type="term" value="F:oxidoreductase activity, acting on paired donors, with incorporation or reduction of molecular oxygen"/>
    <property type="evidence" value="ECO:0007669"/>
    <property type="project" value="InterPro"/>
</dbReference>
<keyword evidence="7 9" id="KW-0408">Iron</keyword>
<evidence type="ECO:0000256" key="6">
    <source>
        <dbReference type="ARBA" id="ARBA00023002"/>
    </source>
</evidence>
<dbReference type="AlphaFoldDB" id="A0A8H3XPH0"/>
<dbReference type="Pfam" id="PF00753">
    <property type="entry name" value="Lactamase_B"/>
    <property type="match status" value="1"/>
</dbReference>
<evidence type="ECO:0000256" key="4">
    <source>
        <dbReference type="ARBA" id="ARBA00022617"/>
    </source>
</evidence>
<dbReference type="SUPFAM" id="SSF56281">
    <property type="entry name" value="Metallo-hydrolase/oxidoreductase"/>
    <property type="match status" value="1"/>
</dbReference>
<dbReference type="Gene3D" id="1.10.630.10">
    <property type="entry name" value="Cytochrome P450"/>
    <property type="match status" value="1"/>
</dbReference>
<feature type="binding site" description="axial binding residue" evidence="9">
    <location>
        <position position="453"/>
    </location>
    <ligand>
        <name>heme</name>
        <dbReference type="ChEBI" id="CHEBI:30413"/>
    </ligand>
    <ligandPart>
        <name>Fe</name>
        <dbReference type="ChEBI" id="CHEBI:18248"/>
    </ligandPart>
</feature>
<evidence type="ECO:0000259" key="10">
    <source>
        <dbReference type="SMART" id="SM00849"/>
    </source>
</evidence>
<dbReference type="SMART" id="SM00849">
    <property type="entry name" value="Lactamase_B"/>
    <property type="match status" value="1"/>
</dbReference>
<dbReference type="PANTHER" id="PTHR24305:SF175">
    <property type="entry name" value="CYTOCHROME P450 MONOOXYGENASE PKFB"/>
    <property type="match status" value="1"/>
</dbReference>
<evidence type="ECO:0000313" key="11">
    <source>
        <dbReference type="EMBL" id="GFF55237.1"/>
    </source>
</evidence>
<accession>A0A8H3XPH0</accession>
<comment type="cofactor">
    <cofactor evidence="1 9">
        <name>heme</name>
        <dbReference type="ChEBI" id="CHEBI:30413"/>
    </cofactor>
</comment>
<organism evidence="11 12">
    <name type="scientific">Aspergillus udagawae</name>
    <dbReference type="NCBI Taxonomy" id="91492"/>
    <lineage>
        <taxon>Eukaryota</taxon>
        <taxon>Fungi</taxon>
        <taxon>Dikarya</taxon>
        <taxon>Ascomycota</taxon>
        <taxon>Pezizomycotina</taxon>
        <taxon>Eurotiomycetes</taxon>
        <taxon>Eurotiomycetidae</taxon>
        <taxon>Eurotiales</taxon>
        <taxon>Aspergillaceae</taxon>
        <taxon>Aspergillus</taxon>
        <taxon>Aspergillus subgen. Fumigati</taxon>
    </lineage>
</organism>
<sequence length="846" mass="95035">MTMLDKIDIPRLAAAAVALYAFYRAFQSFVRLSHVPGPFIAKFTNLQRVWWVKSGRAHEYHRQMHERYGKLVRFGPNMVSISDPGAMSIVYPNRPGFQKSDFYRTQRPYSPKSGVLPAVFNTQDETLHRQLRKPIASLYSMTSIVGSEPLVDQTLEILFRQLDLRFGATGRSLDLAEWLQFFAFDVMGMLSFSKRHGFLEQGRDVRGILGGIWAFMKTVAPVGQIPWFDPVWNKNPIIALFKQTTGLAVLGVVDRFVAERQMSSSQHGAEGKREKRDMLSKFLEIQAKDPKIPAWAPKAWTFSNMLAGSDTTATALTAVMYNLLNCRTSMDTLARELSNAQRKGRLSRPYPSWHEVRELPYLDACIMEALRLHPPFCLPFERVVPEGGVTVCGTYLAAGTVVGMSPYIVNRDRDTYGDDADEWRPERWLNLGEGDRRRLENGILTFGSGRRTCLGRNLAIFEMKKLLPALLMRYEITAVEPLQLKLENSWLFKQWDLHVHVRLNEALQPPPLDVPSSTSTALVRVIDPGTTLDLKPGLFWQPALNGLDKLTVPMYCFLISSGERHILFDLGVRADWENLAPAAAALIRNTTTVYNSRNIADILDTTPIPESSIRTTNIEAIIWSHDHFDHIGDPSTFPPSTNLVVGPGVRDAWPGYPSNPTSRVLDSDIEGRLLREISFGQTPLKVGPFDAFDYFGDGSFYLLNAPGHSIGHMCGLARVTTSPDTFVFMGADACHHPGVLRPTKYRPLPPGQRSPPGLSPCAACPLTWDESLFKVSPVLASDHARALETVEKIKELDASDDVFVILSHDYTLRGRIRFFPDTINDWQEMGYGSSTRWLFCKDLAAL</sequence>
<dbReference type="InterPro" id="IPR002403">
    <property type="entry name" value="Cyt_P450_E_grp-IV"/>
</dbReference>
<dbReference type="Proteomes" id="UP000465221">
    <property type="component" value="Unassembled WGS sequence"/>
</dbReference>
<dbReference type="Pfam" id="PF00067">
    <property type="entry name" value="p450"/>
    <property type="match status" value="1"/>
</dbReference>